<reference evidence="1 2" key="1">
    <citation type="submission" date="2019-05" db="EMBL/GenBank/DDBJ databases">
        <title>Another draft genome of Portunus trituberculatus and its Hox gene families provides insights of decapod evolution.</title>
        <authorList>
            <person name="Jeong J.-H."/>
            <person name="Song I."/>
            <person name="Kim S."/>
            <person name="Choi T."/>
            <person name="Kim D."/>
            <person name="Ryu S."/>
            <person name="Kim W."/>
        </authorList>
    </citation>
    <scope>NUCLEOTIDE SEQUENCE [LARGE SCALE GENOMIC DNA]</scope>
    <source>
        <tissue evidence="1">Muscle</tissue>
    </source>
</reference>
<dbReference type="AlphaFoldDB" id="A0A5B7F068"/>
<evidence type="ECO:0000313" key="1">
    <source>
        <dbReference type="EMBL" id="MPC37984.1"/>
    </source>
</evidence>
<gene>
    <name evidence="1" type="ORF">E2C01_031480</name>
</gene>
<protein>
    <submittedName>
        <fullName evidence="1">Uncharacterized protein</fullName>
    </submittedName>
</protein>
<comment type="caution">
    <text evidence="1">The sequence shown here is derived from an EMBL/GenBank/DDBJ whole genome shotgun (WGS) entry which is preliminary data.</text>
</comment>
<proteinExistence type="predicted"/>
<keyword evidence="2" id="KW-1185">Reference proteome</keyword>
<name>A0A5B7F068_PORTR</name>
<dbReference type="EMBL" id="VSRR010003942">
    <property type="protein sequence ID" value="MPC37984.1"/>
    <property type="molecule type" value="Genomic_DNA"/>
</dbReference>
<dbReference type="Proteomes" id="UP000324222">
    <property type="component" value="Unassembled WGS sequence"/>
</dbReference>
<evidence type="ECO:0000313" key="2">
    <source>
        <dbReference type="Proteomes" id="UP000324222"/>
    </source>
</evidence>
<organism evidence="1 2">
    <name type="scientific">Portunus trituberculatus</name>
    <name type="common">Swimming crab</name>
    <name type="synonym">Neptunus trituberculatus</name>
    <dbReference type="NCBI Taxonomy" id="210409"/>
    <lineage>
        <taxon>Eukaryota</taxon>
        <taxon>Metazoa</taxon>
        <taxon>Ecdysozoa</taxon>
        <taxon>Arthropoda</taxon>
        <taxon>Crustacea</taxon>
        <taxon>Multicrustacea</taxon>
        <taxon>Malacostraca</taxon>
        <taxon>Eumalacostraca</taxon>
        <taxon>Eucarida</taxon>
        <taxon>Decapoda</taxon>
        <taxon>Pleocyemata</taxon>
        <taxon>Brachyura</taxon>
        <taxon>Eubrachyura</taxon>
        <taxon>Portunoidea</taxon>
        <taxon>Portunidae</taxon>
        <taxon>Portuninae</taxon>
        <taxon>Portunus</taxon>
    </lineage>
</organism>
<accession>A0A5B7F068</accession>
<sequence>MNWCLSPPSNIHRSTTASPQFIAASPQHLAVASTWINLPQPSKSPIQASKSRHSLTGYRSFTTMPQRISFSRAAQPQPQP</sequence>